<dbReference type="InterPro" id="IPR049734">
    <property type="entry name" value="NudC-like_C"/>
</dbReference>
<dbReference type="RefSeq" id="WP_094722287.1">
    <property type="nucleotide sequence ID" value="NZ_MWWS01000003.1"/>
</dbReference>
<dbReference type="GO" id="GO:0046872">
    <property type="term" value="F:metal ion binding"/>
    <property type="evidence" value="ECO:0007669"/>
    <property type="project" value="UniProtKB-KW"/>
</dbReference>
<dbReference type="NCBIfam" id="NF001299">
    <property type="entry name" value="PRK00241.1"/>
    <property type="match status" value="1"/>
</dbReference>
<dbReference type="PANTHER" id="PTHR42904">
    <property type="entry name" value="NUDIX HYDROLASE, NUDC SUBFAMILY"/>
    <property type="match status" value="1"/>
</dbReference>
<comment type="similarity">
    <text evidence="3">Belongs to the Nudix hydrolase family. NudC subfamily.</text>
</comment>
<organism evidence="11 12">
    <name type="scientific">Bombiscardovia coagulans</name>
    <dbReference type="NCBI Taxonomy" id="686666"/>
    <lineage>
        <taxon>Bacteria</taxon>
        <taxon>Bacillati</taxon>
        <taxon>Actinomycetota</taxon>
        <taxon>Actinomycetes</taxon>
        <taxon>Bifidobacteriales</taxon>
        <taxon>Bifidobacteriaceae</taxon>
        <taxon>Bombiscardovia</taxon>
    </lineage>
</organism>
<dbReference type="InterPro" id="IPR050241">
    <property type="entry name" value="NAD-cap_RNA_hydrolase_NudC"/>
</dbReference>
<dbReference type="AlphaFoldDB" id="A0A261EUU6"/>
<dbReference type="CDD" id="cd03429">
    <property type="entry name" value="NUDIX_NADH_pyrophosphatase_Nudt13"/>
    <property type="match status" value="1"/>
</dbReference>
<evidence type="ECO:0000256" key="6">
    <source>
        <dbReference type="ARBA" id="ARBA00022801"/>
    </source>
</evidence>
<evidence type="ECO:0000256" key="8">
    <source>
        <dbReference type="ARBA" id="ARBA00023027"/>
    </source>
</evidence>
<dbReference type="GO" id="GO:0006742">
    <property type="term" value="P:NADP+ catabolic process"/>
    <property type="evidence" value="ECO:0007669"/>
    <property type="project" value="TreeGrafter"/>
</dbReference>
<keyword evidence="6" id="KW-0378">Hydrolase</keyword>
<accession>A0A261EUU6</accession>
<feature type="domain" description="Nudix hydrolase" evidence="10">
    <location>
        <begin position="208"/>
        <end position="333"/>
    </location>
</feature>
<comment type="catalytic activity">
    <reaction evidence="9">
        <text>a 5'-end NAD(+)-phospho-ribonucleoside in mRNA + H2O = a 5'-end phospho-adenosine-phospho-ribonucleoside in mRNA + beta-nicotinamide D-ribonucleotide + 2 H(+)</text>
        <dbReference type="Rhea" id="RHEA:60876"/>
        <dbReference type="Rhea" id="RHEA-COMP:15698"/>
        <dbReference type="Rhea" id="RHEA-COMP:15719"/>
        <dbReference type="ChEBI" id="CHEBI:14649"/>
        <dbReference type="ChEBI" id="CHEBI:15377"/>
        <dbReference type="ChEBI" id="CHEBI:15378"/>
        <dbReference type="ChEBI" id="CHEBI:144029"/>
        <dbReference type="ChEBI" id="CHEBI:144051"/>
    </reaction>
    <physiologicalReaction direction="left-to-right" evidence="9">
        <dbReference type="Rhea" id="RHEA:60877"/>
    </physiologicalReaction>
</comment>
<dbReference type="EC" id="3.6.1.22" evidence="4"/>
<protein>
    <recommendedName>
        <fullName evidence="4">NAD(+) diphosphatase</fullName>
        <ecNumber evidence="4">3.6.1.22</ecNumber>
    </recommendedName>
</protein>
<evidence type="ECO:0000256" key="2">
    <source>
        <dbReference type="ARBA" id="ARBA00001947"/>
    </source>
</evidence>
<dbReference type="Proteomes" id="UP000216004">
    <property type="component" value="Unassembled WGS sequence"/>
</dbReference>
<sequence length="345" mass="38208">MDAQQTYFSPFSLAQTLPFLPLAQSQVDYCTHLRRQSGLFQQLSRQKKVLVMLVQGQRLGVPYGSLERAQQGSGTLSLALLPGEYVPSFVGSAPGGSSSLYFLGSASEQHFFALDLDLAKKLSTNSSTAKEVGDFIDRAQTRFEWLDLKSFAPRGLSRDVGLATSAVALSSWQNSQQYCPSCGASTQPFANGWEQVCTQEGPSREFFARIEPAVITEIVDSKDRLLLAHNTAWEPDRYSLCAGFVEAGESFERAVRREAMEELQIPLGHMRYLGSQPWPFPSSLMVAFKAQALTDDVTVDGQEIDHALWVSRDEYSQALSQGTIVPPTQASVAHYMIEQWYGHML</sequence>
<dbReference type="EMBL" id="MWWS01000003">
    <property type="protein sequence ID" value="OZG50632.1"/>
    <property type="molecule type" value="Genomic_DNA"/>
</dbReference>
<reference evidence="11 12" key="1">
    <citation type="journal article" date="2017" name="BMC Genomics">
        <title>Comparative genomic and phylogenomic analyses of the Bifidobacteriaceae family.</title>
        <authorList>
            <person name="Lugli G.A."/>
            <person name="Milani C."/>
            <person name="Turroni F."/>
            <person name="Duranti S."/>
            <person name="Mancabelli L."/>
            <person name="Mangifesta M."/>
            <person name="Ferrario C."/>
            <person name="Modesto M."/>
            <person name="Mattarelli P."/>
            <person name="Jiri K."/>
            <person name="van Sinderen D."/>
            <person name="Ventura M."/>
        </authorList>
    </citation>
    <scope>NUCLEOTIDE SEQUENCE [LARGE SCALE GENOMIC DNA]</scope>
    <source>
        <strain evidence="11 12">DSM 22924</strain>
    </source>
</reference>
<gene>
    <name evidence="11" type="ORF">BOCO_0232</name>
</gene>
<dbReference type="InterPro" id="IPR015797">
    <property type="entry name" value="NUDIX_hydrolase-like_dom_sf"/>
</dbReference>
<keyword evidence="7" id="KW-0460">Magnesium</keyword>
<dbReference type="PROSITE" id="PS51462">
    <property type="entry name" value="NUDIX"/>
    <property type="match status" value="1"/>
</dbReference>
<evidence type="ECO:0000256" key="4">
    <source>
        <dbReference type="ARBA" id="ARBA00012381"/>
    </source>
</evidence>
<evidence type="ECO:0000259" key="10">
    <source>
        <dbReference type="PROSITE" id="PS51462"/>
    </source>
</evidence>
<keyword evidence="5" id="KW-0479">Metal-binding</keyword>
<evidence type="ECO:0000256" key="9">
    <source>
        <dbReference type="ARBA" id="ARBA00023679"/>
    </source>
</evidence>
<dbReference type="GO" id="GO:0035529">
    <property type="term" value="F:NADH pyrophosphatase activity"/>
    <property type="evidence" value="ECO:0007669"/>
    <property type="project" value="TreeGrafter"/>
</dbReference>
<dbReference type="PANTHER" id="PTHR42904:SF6">
    <property type="entry name" value="NAD-CAPPED RNA HYDROLASE NUDT12"/>
    <property type="match status" value="1"/>
</dbReference>
<keyword evidence="12" id="KW-1185">Reference proteome</keyword>
<proteinExistence type="inferred from homology"/>
<dbReference type="GO" id="GO:0005829">
    <property type="term" value="C:cytosol"/>
    <property type="evidence" value="ECO:0007669"/>
    <property type="project" value="TreeGrafter"/>
</dbReference>
<comment type="cofactor">
    <cofactor evidence="1">
        <name>Mg(2+)</name>
        <dbReference type="ChEBI" id="CHEBI:18420"/>
    </cofactor>
</comment>
<name>A0A261EUU6_9BIFI</name>
<comment type="caution">
    <text evidence="11">The sequence shown here is derived from an EMBL/GenBank/DDBJ whole genome shotgun (WGS) entry which is preliminary data.</text>
</comment>
<dbReference type="Gene3D" id="3.90.79.10">
    <property type="entry name" value="Nucleoside Triphosphate Pyrophosphohydrolase"/>
    <property type="match status" value="1"/>
</dbReference>
<evidence type="ECO:0000313" key="11">
    <source>
        <dbReference type="EMBL" id="OZG50632.1"/>
    </source>
</evidence>
<dbReference type="SUPFAM" id="SSF55811">
    <property type="entry name" value="Nudix"/>
    <property type="match status" value="1"/>
</dbReference>
<dbReference type="InterPro" id="IPR015375">
    <property type="entry name" value="NADH_PPase-like_N"/>
</dbReference>
<evidence type="ECO:0000256" key="7">
    <source>
        <dbReference type="ARBA" id="ARBA00022842"/>
    </source>
</evidence>
<evidence type="ECO:0000313" key="12">
    <source>
        <dbReference type="Proteomes" id="UP000216004"/>
    </source>
</evidence>
<dbReference type="Gene3D" id="3.90.79.20">
    <property type="match status" value="1"/>
</dbReference>
<keyword evidence="8" id="KW-0520">NAD</keyword>
<comment type="cofactor">
    <cofactor evidence="2">
        <name>Zn(2+)</name>
        <dbReference type="ChEBI" id="CHEBI:29105"/>
    </cofactor>
</comment>
<evidence type="ECO:0000256" key="5">
    <source>
        <dbReference type="ARBA" id="ARBA00022723"/>
    </source>
</evidence>
<evidence type="ECO:0000256" key="3">
    <source>
        <dbReference type="ARBA" id="ARBA00009595"/>
    </source>
</evidence>
<evidence type="ECO:0000256" key="1">
    <source>
        <dbReference type="ARBA" id="ARBA00001946"/>
    </source>
</evidence>
<dbReference type="GO" id="GO:0019677">
    <property type="term" value="P:NAD+ catabolic process"/>
    <property type="evidence" value="ECO:0007669"/>
    <property type="project" value="TreeGrafter"/>
</dbReference>
<dbReference type="OrthoDB" id="9791656at2"/>
<dbReference type="Pfam" id="PF09296">
    <property type="entry name" value="NUDIX-like"/>
    <property type="match status" value="1"/>
</dbReference>
<dbReference type="Pfam" id="PF00293">
    <property type="entry name" value="NUDIX"/>
    <property type="match status" value="1"/>
</dbReference>
<dbReference type="InterPro" id="IPR000086">
    <property type="entry name" value="NUDIX_hydrolase_dom"/>
</dbReference>